<evidence type="ECO:0000256" key="1">
    <source>
        <dbReference type="SAM" id="MobiDB-lite"/>
    </source>
</evidence>
<evidence type="ECO:0000313" key="3">
    <source>
        <dbReference type="EMBL" id="RWR30554.1"/>
    </source>
</evidence>
<feature type="transmembrane region" description="Helical" evidence="2">
    <location>
        <begin position="14"/>
        <end position="32"/>
    </location>
</feature>
<sequence>MAKWNELSPKTRKGIIYSSVGMVGILAVVLMAQTTEEKPKLKEPETVSLTGKADLRALSIEGMNQRLLEIENGGRQQQDMLRNEIQTLQTTVRNMARAIEENQSTVNRIIDQRIKTIDRNNLNQIPIDRQAIVQAPAVPLPSLDEPRPEGTSSTATMEERRRQREAERQMQLLQRERDEAQRRAEEAERQAAARERNASIYTPVEPNPMAMVQQSGPQSAAAPIKKLGGRPTGEDGKAPSRLDLIPDVQLPAGSILSAYLLTGVDAPTGTRASQQPVPVLMRIKPEAILPNYAAADVKDCHMLGAAAGDLGSERVQIRGETMSCILKDNTAVEAKVKFYVAGDDGKNGIKGTLVTRSGRIMASAAMAALTQGVLGALDSGSQDNVFLGGSSGNSGAISGASKGFDLLTEYYIDLAEQTFPVIEVPNGSWVDIITTEMVTIKFKG</sequence>
<gene>
    <name evidence="3" type="ORF">D2T29_12850</name>
</gene>
<dbReference type="EMBL" id="SAUY01000015">
    <property type="protein sequence ID" value="RWR30554.1"/>
    <property type="molecule type" value="Genomic_DNA"/>
</dbReference>
<name>A0A443KCN5_9RHOB</name>
<reference evidence="3 4" key="2">
    <citation type="submission" date="2019-01" db="EMBL/GenBank/DDBJ databases">
        <authorList>
            <person name="Li Y."/>
        </authorList>
    </citation>
    <scope>NUCLEOTIDE SEQUENCE [LARGE SCALE GENOMIC DNA]</scope>
    <source>
        <strain evidence="3 4">07D10-4-3</strain>
    </source>
</reference>
<dbReference type="RefSeq" id="WP_128232760.1">
    <property type="nucleotide sequence ID" value="NZ_SAUY01000015.1"/>
</dbReference>
<protein>
    <recommendedName>
        <fullName evidence="5">Conjugal transfer protein TraB</fullName>
    </recommendedName>
</protein>
<evidence type="ECO:0008006" key="5">
    <source>
        <dbReference type="Google" id="ProtNLM"/>
    </source>
</evidence>
<evidence type="ECO:0000313" key="4">
    <source>
        <dbReference type="Proteomes" id="UP000284451"/>
    </source>
</evidence>
<proteinExistence type="predicted"/>
<reference evidence="3 4" key="1">
    <citation type="submission" date="2019-01" db="EMBL/GenBank/DDBJ databases">
        <title>Sinorhodobacter populi sp. nov. isolated from the symptomatic bark tissue of Populus euramericana canker.</title>
        <authorList>
            <person name="Xu G."/>
        </authorList>
    </citation>
    <scope>NUCLEOTIDE SEQUENCE [LARGE SCALE GENOMIC DNA]</scope>
    <source>
        <strain evidence="3 4">07D10-4-3</strain>
    </source>
</reference>
<feature type="region of interest" description="Disordered" evidence="1">
    <location>
        <begin position="138"/>
        <end position="223"/>
    </location>
</feature>
<organism evidence="3 4">
    <name type="scientific">Paenirhodobacter populi</name>
    <dbReference type="NCBI Taxonomy" id="2306993"/>
    <lineage>
        <taxon>Bacteria</taxon>
        <taxon>Pseudomonadati</taxon>
        <taxon>Pseudomonadota</taxon>
        <taxon>Alphaproteobacteria</taxon>
        <taxon>Rhodobacterales</taxon>
        <taxon>Rhodobacter group</taxon>
        <taxon>Paenirhodobacter</taxon>
    </lineage>
</organism>
<keyword evidence="2" id="KW-0472">Membrane</keyword>
<dbReference type="CDD" id="cd16430">
    <property type="entry name" value="TraB"/>
    <property type="match status" value="1"/>
</dbReference>
<comment type="caution">
    <text evidence="3">The sequence shown here is derived from an EMBL/GenBank/DDBJ whole genome shotgun (WGS) entry which is preliminary data.</text>
</comment>
<dbReference type="InterPro" id="IPR005498">
    <property type="entry name" value="T4SS_VirB10/TraB/TrbI"/>
</dbReference>
<keyword evidence="2" id="KW-1133">Transmembrane helix</keyword>
<dbReference type="Proteomes" id="UP000284451">
    <property type="component" value="Unassembled WGS sequence"/>
</dbReference>
<dbReference type="AlphaFoldDB" id="A0A443KCN5"/>
<dbReference type="Pfam" id="PF03743">
    <property type="entry name" value="TrbI"/>
    <property type="match status" value="1"/>
</dbReference>
<keyword evidence="2" id="KW-0812">Transmembrane</keyword>
<accession>A0A443KCN5</accession>
<evidence type="ECO:0000256" key="2">
    <source>
        <dbReference type="SAM" id="Phobius"/>
    </source>
</evidence>
<feature type="compositionally biased region" description="Basic and acidic residues" evidence="1">
    <location>
        <begin position="157"/>
        <end position="197"/>
    </location>
</feature>